<name>A0A8J2MV54_9PLEO</name>
<keyword evidence="3" id="KW-0274">FAD</keyword>
<accession>A0A8J2MV54</accession>
<dbReference type="RefSeq" id="XP_043164441.1">
    <property type="nucleotide sequence ID" value="XM_043308506.1"/>
</dbReference>
<comment type="cofactor">
    <cofactor evidence="1">
        <name>FAD</name>
        <dbReference type="ChEBI" id="CHEBI:57692"/>
    </cofactor>
</comment>
<proteinExistence type="predicted"/>
<organism evidence="6 7">
    <name type="scientific">Alternaria atra</name>
    <dbReference type="NCBI Taxonomy" id="119953"/>
    <lineage>
        <taxon>Eukaryota</taxon>
        <taxon>Fungi</taxon>
        <taxon>Dikarya</taxon>
        <taxon>Ascomycota</taxon>
        <taxon>Pezizomycotina</taxon>
        <taxon>Dothideomycetes</taxon>
        <taxon>Pleosporomycetidae</taxon>
        <taxon>Pleosporales</taxon>
        <taxon>Pleosporineae</taxon>
        <taxon>Pleosporaceae</taxon>
        <taxon>Alternaria</taxon>
        <taxon>Alternaria sect. Ulocladioides</taxon>
    </lineage>
</organism>
<dbReference type="InterPro" id="IPR027424">
    <property type="entry name" value="Glucose_Oxidase_domain_2"/>
</dbReference>
<keyword evidence="4" id="KW-0560">Oxidoreductase</keyword>
<dbReference type="InterPro" id="IPR036188">
    <property type="entry name" value="FAD/NAD-bd_sf"/>
</dbReference>
<feature type="transmembrane region" description="Helical" evidence="5">
    <location>
        <begin position="126"/>
        <end position="147"/>
    </location>
</feature>
<gene>
    <name evidence="6" type="ORF">ALTATR162_LOCUS912</name>
</gene>
<evidence type="ECO:0000313" key="7">
    <source>
        <dbReference type="Proteomes" id="UP000676310"/>
    </source>
</evidence>
<dbReference type="SUPFAM" id="SSF51905">
    <property type="entry name" value="FAD/NAD(P)-binding domain"/>
    <property type="match status" value="1"/>
</dbReference>
<dbReference type="EMBL" id="CAJRGZ010000015">
    <property type="protein sequence ID" value="CAG5141322.1"/>
    <property type="molecule type" value="Genomic_DNA"/>
</dbReference>
<evidence type="ECO:0000313" key="6">
    <source>
        <dbReference type="EMBL" id="CAG5141322.1"/>
    </source>
</evidence>
<evidence type="ECO:0000256" key="2">
    <source>
        <dbReference type="ARBA" id="ARBA00022630"/>
    </source>
</evidence>
<dbReference type="Gene3D" id="3.50.50.60">
    <property type="entry name" value="FAD/NAD(P)-binding domain"/>
    <property type="match status" value="1"/>
</dbReference>
<comment type="caution">
    <text evidence="6">The sequence shown here is derived from an EMBL/GenBank/DDBJ whole genome shotgun (WGS) entry which is preliminary data.</text>
</comment>
<evidence type="ECO:0000256" key="3">
    <source>
        <dbReference type="ARBA" id="ARBA00022827"/>
    </source>
</evidence>
<dbReference type="GeneID" id="67021306"/>
<keyword evidence="5" id="KW-1133">Transmembrane helix</keyword>
<sequence length="416" mass="46206">MQFPTLPTVLQTTSLLTSTSLLALSAVTIYLTTDYTTSLNSRVPAGPHTWFGLINSPERSVYWAAVDSGSKDFDRIELEYATSNDIWVLANGCVGLVAGLMAWLAVWWTSKKEKNPTASCSRSPWVLVSSTFFSTAVIVMSFTSTIITSQTKSRLQGSTCIPHSIYTPTNNYFVCTLVGGGLSGLVVANRLTENANISVLIIENGVIDDRSTTSSTHFDSPSEAVRRHFNMTFDASTATAQSNYRYPATNWTVDTFVGYLVDCNADAAVVIKNAGPLLYKMFTHYGSFPFKVGEEKRMTCATFLRSIYMMCCTKDRVFWRDFGTVGGEPVTRNRKSADDVQILFQSIATGSQQPLHDPRQRSEDDDEDLIDVLFKLGETINERRSPKFAFRRRNVLPAAALLPSSHSRDRQRSITM</sequence>
<dbReference type="OrthoDB" id="3681190at2759"/>
<keyword evidence="5" id="KW-0812">Transmembrane</keyword>
<keyword evidence="7" id="KW-1185">Reference proteome</keyword>
<dbReference type="AlphaFoldDB" id="A0A8J2MV54"/>
<evidence type="ECO:0000256" key="1">
    <source>
        <dbReference type="ARBA" id="ARBA00001974"/>
    </source>
</evidence>
<dbReference type="Gene3D" id="4.10.450.10">
    <property type="entry name" value="Glucose Oxidase, domain 2"/>
    <property type="match status" value="1"/>
</dbReference>
<evidence type="ECO:0000256" key="5">
    <source>
        <dbReference type="SAM" id="Phobius"/>
    </source>
</evidence>
<feature type="transmembrane region" description="Helical" evidence="5">
    <location>
        <begin position="86"/>
        <end position="106"/>
    </location>
</feature>
<reference evidence="6" key="1">
    <citation type="submission" date="2021-05" db="EMBL/GenBank/DDBJ databases">
        <authorList>
            <person name="Stam R."/>
        </authorList>
    </citation>
    <scope>NUCLEOTIDE SEQUENCE</scope>
    <source>
        <strain evidence="6">CS162</strain>
    </source>
</reference>
<protein>
    <submittedName>
        <fullName evidence="6">Uncharacterized protein</fullName>
    </submittedName>
</protein>
<keyword evidence="2" id="KW-0285">Flavoprotein</keyword>
<dbReference type="Proteomes" id="UP000676310">
    <property type="component" value="Unassembled WGS sequence"/>
</dbReference>
<dbReference type="GO" id="GO:0016491">
    <property type="term" value="F:oxidoreductase activity"/>
    <property type="evidence" value="ECO:0007669"/>
    <property type="project" value="UniProtKB-KW"/>
</dbReference>
<keyword evidence="5" id="KW-0472">Membrane</keyword>
<evidence type="ECO:0000256" key="4">
    <source>
        <dbReference type="ARBA" id="ARBA00023002"/>
    </source>
</evidence>